<reference evidence="2 3" key="1">
    <citation type="submission" date="2013-10" db="EMBL/GenBank/DDBJ databases">
        <title>The Genome Sequence of Acinetobacter brisouii CIP 110357.</title>
        <authorList>
            <consortium name="The Broad Institute Genomics Platform"/>
            <consortium name="The Broad Institute Genome Sequencing Center for Infectious Disease"/>
            <person name="Cerqueira G."/>
            <person name="Feldgarden M."/>
            <person name="Courvalin P."/>
            <person name="Grillot-Courvalin C."/>
            <person name="Clermont D."/>
            <person name="Rocha E."/>
            <person name="Yoon E.-J."/>
            <person name="Nemec A."/>
            <person name="Young S.K."/>
            <person name="Zeng Q."/>
            <person name="Gargeya S."/>
            <person name="Fitzgerald M."/>
            <person name="Abouelleil A."/>
            <person name="Alvarado L."/>
            <person name="Berlin A.M."/>
            <person name="Chapman S.B."/>
            <person name="Gainer-Dewar J."/>
            <person name="Goldberg J."/>
            <person name="Gnerre S."/>
            <person name="Griggs A."/>
            <person name="Gujja S."/>
            <person name="Hansen M."/>
            <person name="Howarth C."/>
            <person name="Imamovic A."/>
            <person name="Ireland A."/>
            <person name="Larimer J."/>
            <person name="McCowan C."/>
            <person name="Murphy C."/>
            <person name="Pearson M."/>
            <person name="Poon T.W."/>
            <person name="Priest M."/>
            <person name="Roberts A."/>
            <person name="Saif S."/>
            <person name="Shea T."/>
            <person name="Sykes S."/>
            <person name="Wortman J."/>
            <person name="Nusbaum C."/>
            <person name="Birren B."/>
        </authorList>
    </citation>
    <scope>NUCLEOTIDE SEQUENCE [LARGE SCALE GENOMIC DNA]</scope>
    <source>
        <strain evidence="2 3">CIP 110357</strain>
    </source>
</reference>
<dbReference type="HOGENOM" id="CLU_2875386_0_0_6"/>
<dbReference type="Proteomes" id="UP000018418">
    <property type="component" value="Unassembled WGS sequence"/>
</dbReference>
<keyword evidence="1" id="KW-0472">Membrane</keyword>
<keyword evidence="3" id="KW-1185">Reference proteome</keyword>
<dbReference type="EMBL" id="AYEU01000006">
    <property type="protein sequence ID" value="ESK51567.1"/>
    <property type="molecule type" value="Genomic_DNA"/>
</dbReference>
<evidence type="ECO:0000313" key="2">
    <source>
        <dbReference type="EMBL" id="ESK51567.1"/>
    </source>
</evidence>
<sequence>MLRHLSRSLHEMYVKENKRLVRFMFAMIVLFYVAVVAYMFSYSSPSAKDAYTGHPQVTKVVKN</sequence>
<dbReference type="PATRIC" id="fig|1341683.3.peg.2070"/>
<gene>
    <name evidence="2" type="ORF">P255_02090</name>
</gene>
<keyword evidence="1" id="KW-1133">Transmembrane helix</keyword>
<proteinExistence type="predicted"/>
<dbReference type="AlphaFoldDB" id="V2UNL3"/>
<dbReference type="RefSeq" id="WP_004901898.1">
    <property type="nucleotide sequence ID" value="NZ_KI530762.1"/>
</dbReference>
<organism evidence="2 3">
    <name type="scientific">Acinetobacter brisouii CIP 110357</name>
    <dbReference type="NCBI Taxonomy" id="1341683"/>
    <lineage>
        <taxon>Bacteria</taxon>
        <taxon>Pseudomonadati</taxon>
        <taxon>Pseudomonadota</taxon>
        <taxon>Gammaproteobacteria</taxon>
        <taxon>Moraxellales</taxon>
        <taxon>Moraxellaceae</taxon>
        <taxon>Acinetobacter</taxon>
    </lineage>
</organism>
<comment type="caution">
    <text evidence="2">The sequence shown here is derived from an EMBL/GenBank/DDBJ whole genome shotgun (WGS) entry which is preliminary data.</text>
</comment>
<evidence type="ECO:0000256" key="1">
    <source>
        <dbReference type="SAM" id="Phobius"/>
    </source>
</evidence>
<feature type="transmembrane region" description="Helical" evidence="1">
    <location>
        <begin position="20"/>
        <end position="40"/>
    </location>
</feature>
<keyword evidence="1" id="KW-0812">Transmembrane</keyword>
<dbReference type="OrthoDB" id="6704145at2"/>
<name>V2UNL3_9GAMM</name>
<protein>
    <submittedName>
        <fullName evidence="2">Uncharacterized protein</fullName>
    </submittedName>
</protein>
<evidence type="ECO:0000313" key="3">
    <source>
        <dbReference type="Proteomes" id="UP000018418"/>
    </source>
</evidence>
<accession>V2UNL3</accession>